<organism evidence="2 3">
    <name type="scientific">Streptomyces canus</name>
    <dbReference type="NCBI Taxonomy" id="58343"/>
    <lineage>
        <taxon>Bacteria</taxon>
        <taxon>Bacillati</taxon>
        <taxon>Actinomycetota</taxon>
        <taxon>Actinomycetes</taxon>
        <taxon>Kitasatosporales</taxon>
        <taxon>Streptomycetaceae</taxon>
        <taxon>Streptomyces</taxon>
        <taxon>Streptomyces aurantiacus group</taxon>
    </lineage>
</organism>
<dbReference type="AlphaFoldDB" id="A0AAW8FU63"/>
<evidence type="ECO:0000313" key="2">
    <source>
        <dbReference type="EMBL" id="MDQ0913641.1"/>
    </source>
</evidence>
<evidence type="ECO:0000259" key="1">
    <source>
        <dbReference type="Pfam" id="PF01548"/>
    </source>
</evidence>
<comment type="caution">
    <text evidence="2">The sequence shown here is derived from an EMBL/GenBank/DDBJ whole genome shotgun (WGS) entry which is preliminary data.</text>
</comment>
<dbReference type="EMBL" id="JAUSZV010000006">
    <property type="protein sequence ID" value="MDQ0913641.1"/>
    <property type="molecule type" value="Genomic_DNA"/>
</dbReference>
<dbReference type="InterPro" id="IPR002525">
    <property type="entry name" value="Transp_IS110-like_N"/>
</dbReference>
<dbReference type="GO" id="GO:0003677">
    <property type="term" value="F:DNA binding"/>
    <property type="evidence" value="ECO:0007669"/>
    <property type="project" value="InterPro"/>
</dbReference>
<sequence>MKSKITCGIGWAEVHHDVALVDETGKLVAKQRIKDDADVFRRLLALCAEAGDCAEALIPVSGGDRPRPAVRR</sequence>
<dbReference type="Pfam" id="PF01548">
    <property type="entry name" value="DEDD_Tnp_IS110"/>
    <property type="match status" value="1"/>
</dbReference>
<dbReference type="GO" id="GO:0006313">
    <property type="term" value="P:DNA transposition"/>
    <property type="evidence" value="ECO:0007669"/>
    <property type="project" value="InterPro"/>
</dbReference>
<protein>
    <recommendedName>
        <fullName evidence="1">Transposase IS110-like N-terminal domain-containing protein</fullName>
    </recommendedName>
</protein>
<dbReference type="Proteomes" id="UP001234216">
    <property type="component" value="Unassembled WGS sequence"/>
</dbReference>
<accession>A0AAW8FU63</accession>
<dbReference type="RefSeq" id="WP_306987044.1">
    <property type="nucleotide sequence ID" value="NZ_JAUSZV010000006.1"/>
</dbReference>
<proteinExistence type="predicted"/>
<feature type="domain" description="Transposase IS110-like N-terminal" evidence="1">
    <location>
        <begin position="7"/>
        <end position="65"/>
    </location>
</feature>
<dbReference type="GO" id="GO:0004803">
    <property type="term" value="F:transposase activity"/>
    <property type="evidence" value="ECO:0007669"/>
    <property type="project" value="InterPro"/>
</dbReference>
<reference evidence="2" key="1">
    <citation type="submission" date="2023-07" db="EMBL/GenBank/DDBJ databases">
        <title>Comparative genomics of wheat-associated soil bacteria to identify genetic determinants of phenazine resistance.</title>
        <authorList>
            <person name="Mouncey N."/>
        </authorList>
    </citation>
    <scope>NUCLEOTIDE SEQUENCE</scope>
    <source>
        <strain evidence="2">V4I22</strain>
    </source>
</reference>
<gene>
    <name evidence="2" type="ORF">QFZ22_009713</name>
</gene>
<name>A0AAW8FU63_9ACTN</name>
<evidence type="ECO:0000313" key="3">
    <source>
        <dbReference type="Proteomes" id="UP001234216"/>
    </source>
</evidence>